<name>A0ABV2VU15_9ACTN</name>
<organism evidence="2 3">
    <name type="scientific">Micromonospora fulviviridis</name>
    <dbReference type="NCBI Taxonomy" id="47860"/>
    <lineage>
        <taxon>Bacteria</taxon>
        <taxon>Bacillati</taxon>
        <taxon>Actinomycetota</taxon>
        <taxon>Actinomycetes</taxon>
        <taxon>Micromonosporales</taxon>
        <taxon>Micromonosporaceae</taxon>
        <taxon>Micromonospora</taxon>
    </lineage>
</organism>
<dbReference type="Proteomes" id="UP001550348">
    <property type="component" value="Unassembled WGS sequence"/>
</dbReference>
<evidence type="ECO:0000313" key="3">
    <source>
        <dbReference type="Proteomes" id="UP001550348"/>
    </source>
</evidence>
<dbReference type="EMBL" id="JBEXRX010000169">
    <property type="protein sequence ID" value="MEU0156288.1"/>
    <property type="molecule type" value="Genomic_DNA"/>
</dbReference>
<gene>
    <name evidence="2" type="ORF">ABZ071_31270</name>
</gene>
<feature type="region of interest" description="Disordered" evidence="1">
    <location>
        <begin position="1"/>
        <end position="33"/>
    </location>
</feature>
<comment type="caution">
    <text evidence="2">The sequence shown here is derived from an EMBL/GenBank/DDBJ whole genome shotgun (WGS) entry which is preliminary data.</text>
</comment>
<keyword evidence="3" id="KW-1185">Reference proteome</keyword>
<feature type="non-terminal residue" evidence="2">
    <location>
        <position position="1"/>
    </location>
</feature>
<evidence type="ECO:0000313" key="2">
    <source>
        <dbReference type="EMBL" id="MEU0156288.1"/>
    </source>
</evidence>
<dbReference type="RefSeq" id="WP_355667811.1">
    <property type="nucleotide sequence ID" value="NZ_JBEXRX010000169.1"/>
</dbReference>
<proteinExistence type="predicted"/>
<evidence type="ECO:0000256" key="1">
    <source>
        <dbReference type="SAM" id="MobiDB-lite"/>
    </source>
</evidence>
<protein>
    <submittedName>
        <fullName evidence="2">Uncharacterized protein</fullName>
    </submittedName>
</protein>
<sequence>TTKNRERWADQQHHHTLKPTPRSTHPLTSRPEASPRIAAKFPQQVSRSFRNFRSGPPISDAARAGGVDLLTGRRYATGRPIRLAAREVVVLREDG</sequence>
<accession>A0ABV2VU15</accession>
<reference evidence="2 3" key="1">
    <citation type="submission" date="2024-06" db="EMBL/GenBank/DDBJ databases">
        <title>The Natural Products Discovery Center: Release of the First 8490 Sequenced Strains for Exploring Actinobacteria Biosynthetic Diversity.</title>
        <authorList>
            <person name="Kalkreuter E."/>
            <person name="Kautsar S.A."/>
            <person name="Yang D."/>
            <person name="Bader C.D."/>
            <person name="Teijaro C.N."/>
            <person name="Fluegel L."/>
            <person name="Davis C.M."/>
            <person name="Simpson J.R."/>
            <person name="Lauterbach L."/>
            <person name="Steele A.D."/>
            <person name="Gui C."/>
            <person name="Meng S."/>
            <person name="Li G."/>
            <person name="Viehrig K."/>
            <person name="Ye F."/>
            <person name="Su P."/>
            <person name="Kiefer A.F."/>
            <person name="Nichols A."/>
            <person name="Cepeda A.J."/>
            <person name="Yan W."/>
            <person name="Fan B."/>
            <person name="Jiang Y."/>
            <person name="Adhikari A."/>
            <person name="Zheng C.-J."/>
            <person name="Schuster L."/>
            <person name="Cowan T.M."/>
            <person name="Smanski M.J."/>
            <person name="Chevrette M.G."/>
            <person name="De Carvalho L.P.S."/>
            <person name="Shen B."/>
        </authorList>
    </citation>
    <scope>NUCLEOTIDE SEQUENCE [LARGE SCALE GENOMIC DNA]</scope>
    <source>
        <strain evidence="2 3">NPDC006286</strain>
    </source>
</reference>
<feature type="compositionally biased region" description="Basic and acidic residues" evidence="1">
    <location>
        <begin position="1"/>
        <end position="13"/>
    </location>
</feature>